<dbReference type="EMBL" id="CAJNNV010025376">
    <property type="protein sequence ID" value="CAE8614178.1"/>
    <property type="molecule type" value="Genomic_DNA"/>
</dbReference>
<dbReference type="OMA" id="TIPILGW"/>
<name>A0A813LW38_POLGL</name>
<evidence type="ECO:0000313" key="5">
    <source>
        <dbReference type="Proteomes" id="UP000654075"/>
    </source>
</evidence>
<evidence type="ECO:0000313" key="3">
    <source>
        <dbReference type="EMBL" id="CAE8740474.1"/>
    </source>
</evidence>
<proteinExistence type="predicted"/>
<dbReference type="Proteomes" id="UP000626109">
    <property type="component" value="Unassembled WGS sequence"/>
</dbReference>
<dbReference type="OrthoDB" id="448521at2759"/>
<dbReference type="EMBL" id="CAJNNW010037262">
    <property type="protein sequence ID" value="CAE8740474.1"/>
    <property type="molecule type" value="Genomic_DNA"/>
</dbReference>
<evidence type="ECO:0008006" key="6">
    <source>
        <dbReference type="Google" id="ProtNLM"/>
    </source>
</evidence>
<dbReference type="Proteomes" id="UP000654075">
    <property type="component" value="Unassembled WGS sequence"/>
</dbReference>
<keyword evidence="5" id="KW-1185">Reference proteome</keyword>
<keyword evidence="1" id="KW-0732">Signal</keyword>
<organism evidence="3 4">
    <name type="scientific">Polarella glacialis</name>
    <name type="common">Dinoflagellate</name>
    <dbReference type="NCBI Taxonomy" id="89957"/>
    <lineage>
        <taxon>Eukaryota</taxon>
        <taxon>Sar</taxon>
        <taxon>Alveolata</taxon>
        <taxon>Dinophyceae</taxon>
        <taxon>Suessiales</taxon>
        <taxon>Suessiaceae</taxon>
        <taxon>Polarella</taxon>
    </lineage>
</organism>
<comment type="caution">
    <text evidence="3">The sequence shown here is derived from an EMBL/GenBank/DDBJ whole genome shotgun (WGS) entry which is preliminary data.</text>
</comment>
<feature type="chain" id="PRO_5036222317" description="Plastid lipid-associated protein/fibrillin conserved domain-containing protein" evidence="1">
    <location>
        <begin position="35"/>
        <end position="368"/>
    </location>
</feature>
<evidence type="ECO:0000313" key="2">
    <source>
        <dbReference type="EMBL" id="CAE8614178.1"/>
    </source>
</evidence>
<feature type="signal peptide" evidence="1">
    <location>
        <begin position="1"/>
        <end position="34"/>
    </location>
</feature>
<reference evidence="3" key="1">
    <citation type="submission" date="2021-02" db="EMBL/GenBank/DDBJ databases">
        <authorList>
            <person name="Dougan E. K."/>
            <person name="Rhodes N."/>
            <person name="Thang M."/>
            <person name="Chan C."/>
        </authorList>
    </citation>
    <scope>NUCLEOTIDE SEQUENCE</scope>
</reference>
<sequence>MTHSFSPPAKRGRGCITCCLALLWSALFGQHFLAFSSVTACSSGCSSDASGRRLPQQHSPGRPRPTAQLLRGSALRSVAALSAEATSESVAALSAELTSESVDAIKMKILQISALTDRGQRLNKLIAPTYQDKVDVMARLVQSLADTTFDISEDKLSGEWELVFSDVEIFRSSPFFLAIEEALNSSPGIPLLGKWLGATDPTKKAELFFQLHQLQVMSWGISTVGRVAQRLDFNASVLESSFDTTIFGLTVIPLVGWGKLLPTLGGRVVTESINLTLDAEGTLCMELERTQVTTLPGVSRIPFVDQLLMDFWYPVNSVWKLLPWNGGPFEGRAPVCKMRTVYVDATMRVSRDGSGGLFVYTRPMDSGY</sequence>
<dbReference type="AlphaFoldDB" id="A0A813LW38"/>
<gene>
    <name evidence="2" type="ORF">PGLA1383_LOCUS31911</name>
    <name evidence="3" type="ORF">PGLA2088_LOCUS50047</name>
</gene>
<accession>A0A813LW38</accession>
<evidence type="ECO:0000256" key="1">
    <source>
        <dbReference type="SAM" id="SignalP"/>
    </source>
</evidence>
<protein>
    <recommendedName>
        <fullName evidence="6">Plastid lipid-associated protein/fibrillin conserved domain-containing protein</fullName>
    </recommendedName>
</protein>
<evidence type="ECO:0000313" key="4">
    <source>
        <dbReference type="Proteomes" id="UP000626109"/>
    </source>
</evidence>